<protein>
    <recommendedName>
        <fullName evidence="1">FAR1 domain-containing protein</fullName>
    </recommendedName>
</protein>
<reference evidence="3" key="3">
    <citation type="submission" date="2018-08" db="UniProtKB">
        <authorList>
            <consortium name="EnsemblPlants"/>
        </authorList>
    </citation>
    <scope>IDENTIFICATION</scope>
    <source>
        <strain evidence="3">Yugu1</strain>
    </source>
</reference>
<evidence type="ECO:0000259" key="1">
    <source>
        <dbReference type="Pfam" id="PF03101"/>
    </source>
</evidence>
<organism evidence="2">
    <name type="scientific">Setaria italica</name>
    <name type="common">Foxtail millet</name>
    <name type="synonym">Panicum italicum</name>
    <dbReference type="NCBI Taxonomy" id="4555"/>
    <lineage>
        <taxon>Eukaryota</taxon>
        <taxon>Viridiplantae</taxon>
        <taxon>Streptophyta</taxon>
        <taxon>Embryophyta</taxon>
        <taxon>Tracheophyta</taxon>
        <taxon>Spermatophyta</taxon>
        <taxon>Magnoliopsida</taxon>
        <taxon>Liliopsida</taxon>
        <taxon>Poales</taxon>
        <taxon>Poaceae</taxon>
        <taxon>PACMAD clade</taxon>
        <taxon>Panicoideae</taxon>
        <taxon>Panicodae</taxon>
        <taxon>Paniceae</taxon>
        <taxon>Cenchrinae</taxon>
        <taxon>Setaria</taxon>
    </lineage>
</organism>
<dbReference type="OMA" id="CGRIMSE"/>
<dbReference type="AlphaFoldDB" id="K4A129"/>
<dbReference type="PANTHER" id="PTHR47718">
    <property type="entry name" value="OS01G0519700 PROTEIN"/>
    <property type="match status" value="1"/>
</dbReference>
<dbReference type="EMBL" id="AGNK02001252">
    <property type="status" value="NOT_ANNOTATED_CDS"/>
    <property type="molecule type" value="Genomic_DNA"/>
</dbReference>
<dbReference type="eggNOG" id="ENOG502QSMI">
    <property type="taxonomic scope" value="Eukaryota"/>
</dbReference>
<dbReference type="Gramene" id="KQL25775">
    <property type="protein sequence ID" value="KQL25775"/>
    <property type="gene ID" value="SETIT_032571mg"/>
</dbReference>
<accession>K4A129</accession>
<sequence length="232" mass="26901">MEFRNSGEGWAFWVSYGRQKGFEVRKRYTNKRQSDGKIASCKFVCANKGYRLKDKRDHLIKCPQAEIRTDCQVHINFIMNRKKEILKVTDLVLEHDHQLHLPETLHLMVSQRKISDLQAFEIEIADDMGIGPKAAHELASHQVGGPLYFSYTLRDYKNYLRFKRPQEMAYKPCYHSVHYFLKPSNFDKEGGEEAGRGEAQAQAQAPVVDGTDYKDYMGELSFTQMLMVILLV</sequence>
<dbReference type="Pfam" id="PF03101">
    <property type="entry name" value="FAR1"/>
    <property type="match status" value="1"/>
</dbReference>
<keyword evidence="4" id="KW-1185">Reference proteome</keyword>
<reference evidence="2 4" key="1">
    <citation type="journal article" date="2012" name="Nat. Biotechnol.">
        <title>Reference genome sequence of the model plant Setaria.</title>
        <authorList>
            <person name="Bennetzen J.L."/>
            <person name="Schmutz J."/>
            <person name="Wang H."/>
            <person name="Percifield R."/>
            <person name="Hawkins J."/>
            <person name="Pontaroli A.C."/>
            <person name="Estep M."/>
            <person name="Feng L."/>
            <person name="Vaughn J.N."/>
            <person name="Grimwood J."/>
            <person name="Jenkins J."/>
            <person name="Barry K."/>
            <person name="Lindquist E."/>
            <person name="Hellsten U."/>
            <person name="Deshpande S."/>
            <person name="Wang X."/>
            <person name="Wu X."/>
            <person name="Mitros T."/>
            <person name="Triplett J."/>
            <person name="Yang X."/>
            <person name="Ye C.Y."/>
            <person name="Mauro-Herrera M."/>
            <person name="Wang L."/>
            <person name="Li P."/>
            <person name="Sharma M."/>
            <person name="Sharma R."/>
            <person name="Ronald P.C."/>
            <person name="Panaud O."/>
            <person name="Kellogg E.A."/>
            <person name="Brutnell T.P."/>
            <person name="Doust A.N."/>
            <person name="Tuskan G.A."/>
            <person name="Rokhsar D."/>
            <person name="Devos K.M."/>
        </authorList>
    </citation>
    <scope>NUCLEOTIDE SEQUENCE [LARGE SCALE GENOMIC DNA]</scope>
    <source>
        <strain evidence="4">cv. Yugu1</strain>
        <strain evidence="2">Yugu1</strain>
    </source>
</reference>
<dbReference type="HOGENOM" id="CLU_090227_0_0_1"/>
<name>K4A129_SETIT</name>
<gene>
    <name evidence="2" type="ORF">SETIT_2G313900v2</name>
</gene>
<evidence type="ECO:0000313" key="3">
    <source>
        <dbReference type="EnsemblPlants" id="KQL25775"/>
    </source>
</evidence>
<evidence type="ECO:0000313" key="4">
    <source>
        <dbReference type="Proteomes" id="UP000004995"/>
    </source>
</evidence>
<dbReference type="EMBL" id="CM003529">
    <property type="protein sequence ID" value="RCV13029.1"/>
    <property type="molecule type" value="Genomic_DNA"/>
</dbReference>
<dbReference type="Proteomes" id="UP000004995">
    <property type="component" value="Unassembled WGS sequence"/>
</dbReference>
<dbReference type="EnsemblPlants" id="KQL25775">
    <property type="protein sequence ID" value="KQL25775"/>
    <property type="gene ID" value="SETIT_032571mg"/>
</dbReference>
<reference evidence="2" key="2">
    <citation type="submission" date="2015-07" db="EMBL/GenBank/DDBJ databases">
        <authorList>
            <person name="Noorani M."/>
        </authorList>
    </citation>
    <scope>NUCLEOTIDE SEQUENCE</scope>
    <source>
        <strain evidence="2">Yugu1</strain>
    </source>
</reference>
<feature type="domain" description="FAR1" evidence="1">
    <location>
        <begin position="12"/>
        <end position="99"/>
    </location>
</feature>
<dbReference type="InterPro" id="IPR004330">
    <property type="entry name" value="FAR1_DNA_bnd_dom"/>
</dbReference>
<dbReference type="STRING" id="4555.K4A129"/>
<dbReference type="PANTHER" id="PTHR47718:SF2">
    <property type="entry name" value="PROTEIN FAR1-RELATED SEQUENCE 5-LIKE"/>
    <property type="match status" value="1"/>
</dbReference>
<proteinExistence type="predicted"/>
<dbReference type="OrthoDB" id="688325at2759"/>
<evidence type="ECO:0000313" key="2">
    <source>
        <dbReference type="EMBL" id="RCV13029.1"/>
    </source>
</evidence>